<sequence>MKKASIYILKEKIIIHPESKANAGFWLSDEHVVILPVNASPEEIINGINESLSKSRMGLPDPKDWSSFDKQLLANMGLKSWAPIKRKSTKYCSVECDNNVIVFIPTAHDTGNSGAGFTFKTSDAVKVINSVDNNELFKAFKLALEKCE</sequence>
<gene>
    <name evidence="1" type="ORF">J7I42_25210</name>
</gene>
<protein>
    <submittedName>
        <fullName evidence="1">Uncharacterized protein</fullName>
    </submittedName>
</protein>
<name>A0ABS3Z0Q8_9BACT</name>
<evidence type="ECO:0000313" key="1">
    <source>
        <dbReference type="EMBL" id="MBO9203608.1"/>
    </source>
</evidence>
<dbReference type="InterPro" id="IPR037891">
    <property type="entry name" value="Cdil-like_sf"/>
</dbReference>
<dbReference type="Gene3D" id="3.40.1590.10">
    <property type="entry name" value="NMB0488-like"/>
    <property type="match status" value="1"/>
</dbReference>
<accession>A0ABS3Z0Q8</accession>
<dbReference type="EMBL" id="JAGHKO010000010">
    <property type="protein sequence ID" value="MBO9203608.1"/>
    <property type="molecule type" value="Genomic_DNA"/>
</dbReference>
<dbReference type="RefSeq" id="WP_209141659.1">
    <property type="nucleotide sequence ID" value="NZ_JAGHKO010000010.1"/>
</dbReference>
<dbReference type="SUPFAM" id="SSF160207">
    <property type="entry name" value="NMB0488-like"/>
    <property type="match status" value="2"/>
</dbReference>
<proteinExistence type="predicted"/>
<keyword evidence="2" id="KW-1185">Reference proteome</keyword>
<comment type="caution">
    <text evidence="1">The sequence shown here is derived from an EMBL/GenBank/DDBJ whole genome shotgun (WGS) entry which is preliminary data.</text>
</comment>
<evidence type="ECO:0000313" key="2">
    <source>
        <dbReference type="Proteomes" id="UP000677244"/>
    </source>
</evidence>
<reference evidence="1 2" key="1">
    <citation type="submission" date="2021-03" db="EMBL/GenBank/DDBJ databases">
        <title>Assistant Professor.</title>
        <authorList>
            <person name="Huq M.A."/>
        </authorList>
    </citation>
    <scope>NUCLEOTIDE SEQUENCE [LARGE SCALE GENOMIC DNA]</scope>
    <source>
        <strain evidence="1 2">MAH-29</strain>
    </source>
</reference>
<dbReference type="Proteomes" id="UP000677244">
    <property type="component" value="Unassembled WGS sequence"/>
</dbReference>
<organism evidence="1 2">
    <name type="scientific">Niastella soli</name>
    <dbReference type="NCBI Taxonomy" id="2821487"/>
    <lineage>
        <taxon>Bacteria</taxon>
        <taxon>Pseudomonadati</taxon>
        <taxon>Bacteroidota</taxon>
        <taxon>Chitinophagia</taxon>
        <taxon>Chitinophagales</taxon>
        <taxon>Chitinophagaceae</taxon>
        <taxon>Niastella</taxon>
    </lineage>
</organism>